<proteinExistence type="predicted"/>
<evidence type="ECO:0000256" key="1">
    <source>
        <dbReference type="SAM" id="MobiDB-lite"/>
    </source>
</evidence>
<dbReference type="AlphaFoldDB" id="A0A2T3YW59"/>
<evidence type="ECO:0000313" key="3">
    <source>
        <dbReference type="Proteomes" id="UP000240493"/>
    </source>
</evidence>
<gene>
    <name evidence="2" type="ORF">M441DRAFT_269685</name>
</gene>
<reference evidence="2 3" key="1">
    <citation type="submission" date="2016-07" db="EMBL/GenBank/DDBJ databases">
        <title>Multiple horizontal gene transfer events from other fungi enriched the ability of initially mycotrophic Trichoderma (Ascomycota) to feed on dead plant biomass.</title>
        <authorList>
            <consortium name="DOE Joint Genome Institute"/>
            <person name="Aerts A."/>
            <person name="Atanasova L."/>
            <person name="Chenthamara K."/>
            <person name="Zhang J."/>
            <person name="Grujic M."/>
            <person name="Henrissat B."/>
            <person name="Kuo A."/>
            <person name="Salamov A."/>
            <person name="Lipzen A."/>
            <person name="Labutti K."/>
            <person name="Barry K."/>
            <person name="Miao Y."/>
            <person name="Rahimi M.J."/>
            <person name="Shen Q."/>
            <person name="Grigoriev I.V."/>
            <person name="Kubicek C.P."/>
            <person name="Druzhinina I.S."/>
        </authorList>
    </citation>
    <scope>NUCLEOTIDE SEQUENCE [LARGE SCALE GENOMIC DNA]</scope>
    <source>
        <strain evidence="2 3">CBS 433.97</strain>
    </source>
</reference>
<evidence type="ECO:0000313" key="2">
    <source>
        <dbReference type="EMBL" id="PTB36799.1"/>
    </source>
</evidence>
<dbReference type="Proteomes" id="UP000240493">
    <property type="component" value="Unassembled WGS sequence"/>
</dbReference>
<protein>
    <submittedName>
        <fullName evidence="2">Uncharacterized protein</fullName>
    </submittedName>
</protein>
<accession>A0A2T3YW59</accession>
<keyword evidence="3" id="KW-1185">Reference proteome</keyword>
<feature type="region of interest" description="Disordered" evidence="1">
    <location>
        <begin position="13"/>
        <end position="49"/>
    </location>
</feature>
<sequence length="159" mass="17520">MNHQYCSVSQYIVKTKRKRKQHPPPPCDNIGKQTRNREKKNENNTAEKSALALASSSSLRCRYMFGPLIREALHFNLNRENGGHATVSHRIGGTVQSCHRLSFFFSWASSGFGVGKTSGWPQASFVAAVVAAVCVHLVRKGGRATIPAVWKIGSHVGIF</sequence>
<organism evidence="2 3">
    <name type="scientific">Trichoderma asperellum (strain ATCC 204424 / CBS 433.97 / NBRC 101777)</name>
    <dbReference type="NCBI Taxonomy" id="1042311"/>
    <lineage>
        <taxon>Eukaryota</taxon>
        <taxon>Fungi</taxon>
        <taxon>Dikarya</taxon>
        <taxon>Ascomycota</taxon>
        <taxon>Pezizomycotina</taxon>
        <taxon>Sordariomycetes</taxon>
        <taxon>Hypocreomycetidae</taxon>
        <taxon>Hypocreales</taxon>
        <taxon>Hypocreaceae</taxon>
        <taxon>Trichoderma</taxon>
    </lineage>
</organism>
<name>A0A2T3YW59_TRIA4</name>
<dbReference type="EMBL" id="KZ679269">
    <property type="protein sequence ID" value="PTB36799.1"/>
    <property type="molecule type" value="Genomic_DNA"/>
</dbReference>